<feature type="region of interest" description="Disordered" evidence="2">
    <location>
        <begin position="621"/>
        <end position="751"/>
    </location>
</feature>
<feature type="compositionally biased region" description="Basic and acidic residues" evidence="2">
    <location>
        <begin position="645"/>
        <end position="657"/>
    </location>
</feature>
<dbReference type="OrthoDB" id="5376140at2759"/>
<feature type="compositionally biased region" description="Low complexity" evidence="2">
    <location>
        <begin position="370"/>
        <end position="380"/>
    </location>
</feature>
<feature type="region of interest" description="Disordered" evidence="2">
    <location>
        <begin position="1422"/>
        <end position="1461"/>
    </location>
</feature>
<evidence type="ECO:0000256" key="2">
    <source>
        <dbReference type="SAM" id="MobiDB-lite"/>
    </source>
</evidence>
<feature type="compositionally biased region" description="Basic and acidic residues" evidence="2">
    <location>
        <begin position="706"/>
        <end position="716"/>
    </location>
</feature>
<keyword evidence="4" id="KW-1185">Reference proteome</keyword>
<feature type="compositionally biased region" description="Low complexity" evidence="2">
    <location>
        <begin position="1328"/>
        <end position="1360"/>
    </location>
</feature>
<dbReference type="Proteomes" id="UP000612055">
    <property type="component" value="Unassembled WGS sequence"/>
</dbReference>
<feature type="region of interest" description="Disordered" evidence="2">
    <location>
        <begin position="2075"/>
        <end position="2209"/>
    </location>
</feature>
<feature type="region of interest" description="Disordered" evidence="2">
    <location>
        <begin position="343"/>
        <end position="488"/>
    </location>
</feature>
<dbReference type="EMBL" id="JAEHOE010000031">
    <property type="protein sequence ID" value="KAG2494327.1"/>
    <property type="molecule type" value="Genomic_DNA"/>
</dbReference>
<dbReference type="CDD" id="cd08161">
    <property type="entry name" value="SET"/>
    <property type="match status" value="1"/>
</dbReference>
<dbReference type="PANTHER" id="PTHR13037:SF24">
    <property type="entry name" value="POLYCOMB PROTEIN PCL-RELATED"/>
    <property type="match status" value="1"/>
</dbReference>
<protein>
    <submittedName>
        <fullName evidence="3">Uncharacterized protein</fullName>
    </submittedName>
</protein>
<dbReference type="PANTHER" id="PTHR13037">
    <property type="entry name" value="FORMIN"/>
    <property type="match status" value="1"/>
</dbReference>
<feature type="compositionally biased region" description="Low complexity" evidence="2">
    <location>
        <begin position="410"/>
        <end position="426"/>
    </location>
</feature>
<feature type="region of interest" description="Disordered" evidence="2">
    <location>
        <begin position="1130"/>
        <end position="1156"/>
    </location>
</feature>
<feature type="compositionally biased region" description="Pro residues" evidence="2">
    <location>
        <begin position="2080"/>
        <end position="2096"/>
    </location>
</feature>
<feature type="compositionally biased region" description="Low complexity" evidence="2">
    <location>
        <begin position="783"/>
        <end position="795"/>
    </location>
</feature>
<feature type="compositionally biased region" description="Low complexity" evidence="2">
    <location>
        <begin position="928"/>
        <end position="938"/>
    </location>
</feature>
<feature type="region of interest" description="Disordered" evidence="2">
    <location>
        <begin position="1012"/>
        <end position="1071"/>
    </location>
</feature>
<feature type="region of interest" description="Disordered" evidence="2">
    <location>
        <begin position="1301"/>
        <end position="1379"/>
    </location>
</feature>
<proteinExistence type="predicted"/>
<comment type="caution">
    <text evidence="3">The sequence shown here is derived from an EMBL/GenBank/DDBJ whole genome shotgun (WGS) entry which is preliminary data.</text>
</comment>
<sequence length="2209" mass="222880">MATTPDPRTATPGPSEGRVFCGTARLRYGALKPTVVVVKEAFPEQCRMTLADPSLNAHDVILRLGPTGRAAEVRLARYRRHAKNCGSAYTGWHINSIGNLQLPRGTESVELWRDGTSGDVFVVPRAPQTAGPAGGADELTSDDGDDEDTASSGSDYSDSEEETEDTDSLSPGEEESEGQEQVEEAAASRRQRPGPGADAEARRMPAGGGCVGDLRCSKALTPSDLDRMALPLAMVREGGVFHAFYQDMRGSSMQLSFFFGPEDEDCCVRLDFVAKKDRQALRLRTFSRLSQPLGLVEGDWLLFKTHIGGDPTHFDVEGWRPGPGGRWQRLSPGAEAAVAPQVERVPLRAQPSSAGSSDDDVPLARRRKASSGSLAGGSKAVGPTGRQPLLAVRRQQGSSGAPVRQPVAPTARTLGTEAAGGTRATGVILSPSGGRAPKPPPSGRPTLPGTMRPHSGGGQGTGPLVRPLGPRSLSAATGSGPGPGCADRRQLAAPASAQLPSGGAAAAPSAELGMQAFNISITVSARMLRGGYLRVHSAFATDAGLEGALTRVRLRDAGSVVRGGASGSAGSVEASLSNAPAPDGQAVCQLLGLGGWMAACGVVEGTVIRIKFFPPGDFTIAISEPSPQPRAQLSAPPDPTWQLRGDPDRGEPPRRLQVDGQAADVEDEVDDSGRTTERQPKASALGASKPSAIGGGGALHGSAPPPERRAAKEARAAIEAYGAASHPPPSTLPASPRGQLRAKLSGGAPTAPPVLMSALRLAAAKPAHERGSVADGSQAAEQSHPGAPASSAPATSASSSIHIRVCASILDPRQKYYYIRVSQAVASFFGVSDPSTAKHRTRVSLSVRPAGDGTGAGGGGSAKPLEGVRLVARAGRGVSTYWVLWGLRPWLLAQGAQAGDAVLFTRRLPPGQGPDGGGGHFTVQLERQPQPRQAAQGPVGAGGDGPVNALDPRAAAPDARGLSDAEPAAGMPRPAKASAAADRAAPQRLPAAASPRARLWYGFTRSHAAQLASLQRSSGSPEAQQRFQGGGGGGAGAEAQPPVHGPAGASAGAAGPSGAPESSAPGSSVAGHAAGVLRSAKAINLADQAEPQRLPNEAPAPKQHTNPHPQLWDDGVGALWLACPVAHRSPTTTGGAACTSGAAAPKPPAPHQQQIETAAASNAVAPAGGACAGVARSSGRAQASAGSAGLPTAQLPASIIGHDAAPPAICLPDGLTGPPMATGAAVSRVPSVTLAAQQRPPLSAPPPVPAASPGQAQPPHHCAGAFGGGAGGSRPSMVRLPTFAQPTSPLNAPAILPARLQPAPPAASCRPPLASTRAQQGMDRPVGAPQRQQASPAQPEAGAAFARDSAAAAPSAGKAPVPDGTPPVAAPLARTAPERLQNREGTRELVAAGLRGAQYATQHLRAGPSAVSASGRGGRFYGGSGRFARGRGRGGRFGGTAPSRPPQQDAATSGEGTGATVGWTGTVAGINAPNASCAAPPVKRPKLTDGGTGASASPQQPPSAVMAAEAARPSSPPLAGAHIGPGIKVEPGPEQAPGPLWPCGMGLPVGAEPDSNGTSPAPAPALPQITLEPEPQRADAPTQPEDSPSHGTSPLQPQPPASRQPVTALAHPAAVVTGARSVPAAISAPPPLAAQPVTELQPRGGEDEEPPTVAVACARPVTDEALLPPTVQQPVAVQPSGGNEDEEVILVEVRSAAKAPGCDGLPSAPQHPAAVQTQQPGLAPTHGVGSAEPLAASAPLHMSAANLPASSVAHLHGCLPPGVPLPPLQPGELRLCGLTFHPDLAPSVRRAMQEWEASGSGGGGRLAALDPATRQISIPGVDGDAGGSAAALAASTAFSRHGLRRPILATRLARHLGIYTHWDAPLPSGPLPLSADLVAPGPEPELGGAGLFARAAIKPSWVLGVVGGYAMPRAAAEAFAARGLRQSQHLQAAMTDRAGGNAEDADSAWGFLAGSFRLRLPGLGPSPCGAGGCELSMLGYGNEAALVNDPRRNPRAWAPGNDVGDEQGAAAKVNCMVLRVSVRGLVLPVLLALRDIAPGEQLLRDYGAEWWRGLAEAWEVVEDLDLRPSGLLHGAVQASPSPPSVLPPTAAAPPEAPDGTGSGGNGSTQQPLGLPAGPTSGSSAPHQGGGLNPTVPTDAGPPGPVTERPAAEPEPKPQAAQQRESDAPPPWVSWAQLQPRAGHSGDPGTARRGGTAPAEPPSQSDAPGP</sequence>
<feature type="region of interest" description="Disordered" evidence="2">
    <location>
        <begin position="1701"/>
        <end position="1730"/>
    </location>
</feature>
<feature type="compositionally biased region" description="Polar residues" evidence="2">
    <location>
        <begin position="1012"/>
        <end position="1022"/>
    </location>
</feature>
<evidence type="ECO:0000313" key="3">
    <source>
        <dbReference type="EMBL" id="KAG2494327.1"/>
    </source>
</evidence>
<feature type="compositionally biased region" description="Polar residues" evidence="2">
    <location>
        <begin position="1584"/>
        <end position="1595"/>
    </location>
</feature>
<evidence type="ECO:0000256" key="1">
    <source>
        <dbReference type="ARBA" id="ARBA00022581"/>
    </source>
</evidence>
<feature type="region of interest" description="Disordered" evidence="2">
    <location>
        <begin position="928"/>
        <end position="991"/>
    </location>
</feature>
<feature type="region of interest" description="Disordered" evidence="2">
    <location>
        <begin position="1091"/>
        <end position="1113"/>
    </location>
</feature>
<feature type="compositionally biased region" description="Acidic residues" evidence="2">
    <location>
        <begin position="157"/>
        <end position="183"/>
    </location>
</feature>
<gene>
    <name evidence="3" type="ORF">HYH03_007385</name>
</gene>
<feature type="compositionally biased region" description="Low complexity" evidence="2">
    <location>
        <begin position="1037"/>
        <end position="1071"/>
    </location>
</feature>
<feature type="region of interest" description="Disordered" evidence="2">
    <location>
        <begin position="766"/>
        <end position="795"/>
    </location>
</feature>
<feature type="region of interest" description="Disordered" evidence="2">
    <location>
        <begin position="121"/>
        <end position="208"/>
    </location>
</feature>
<feature type="compositionally biased region" description="Low complexity" evidence="2">
    <location>
        <begin position="1131"/>
        <end position="1144"/>
    </location>
</feature>
<organism evidence="3 4">
    <name type="scientific">Edaphochlamys debaryana</name>
    <dbReference type="NCBI Taxonomy" id="47281"/>
    <lineage>
        <taxon>Eukaryota</taxon>
        <taxon>Viridiplantae</taxon>
        <taxon>Chlorophyta</taxon>
        <taxon>core chlorophytes</taxon>
        <taxon>Chlorophyceae</taxon>
        <taxon>CS clade</taxon>
        <taxon>Chlamydomonadales</taxon>
        <taxon>Chlamydomonadales incertae sedis</taxon>
        <taxon>Edaphochlamys</taxon>
    </lineage>
</organism>
<dbReference type="SUPFAM" id="SSF82199">
    <property type="entry name" value="SET domain"/>
    <property type="match status" value="1"/>
</dbReference>
<feature type="compositionally biased region" description="Low complexity" evidence="2">
    <location>
        <begin position="946"/>
        <end position="991"/>
    </location>
</feature>
<dbReference type="InterPro" id="IPR046341">
    <property type="entry name" value="SET_dom_sf"/>
</dbReference>
<feature type="compositionally biased region" description="Basic and acidic residues" evidence="2">
    <location>
        <begin position="671"/>
        <end position="680"/>
    </location>
</feature>
<feature type="region of interest" description="Disordered" evidence="2">
    <location>
        <begin position="1238"/>
        <end position="1278"/>
    </location>
</feature>
<feature type="compositionally biased region" description="Acidic residues" evidence="2">
    <location>
        <begin position="139"/>
        <end position="149"/>
    </location>
</feature>
<evidence type="ECO:0000313" key="4">
    <source>
        <dbReference type="Proteomes" id="UP000612055"/>
    </source>
</evidence>
<feature type="region of interest" description="Disordered" evidence="2">
    <location>
        <begin position="1474"/>
        <end position="1610"/>
    </location>
</feature>
<keyword evidence="1" id="KW-0945">Host-virus interaction</keyword>
<accession>A0A835Y0C8</accession>
<reference evidence="3" key="1">
    <citation type="journal article" date="2020" name="bioRxiv">
        <title>Comparative genomics of Chlamydomonas.</title>
        <authorList>
            <person name="Craig R.J."/>
            <person name="Hasan A.R."/>
            <person name="Ness R.W."/>
            <person name="Keightley P.D."/>
        </authorList>
    </citation>
    <scope>NUCLEOTIDE SEQUENCE</scope>
    <source>
        <strain evidence="3">CCAP 11/70</strain>
    </source>
</reference>
<name>A0A835Y0C8_9CHLO</name>